<evidence type="ECO:0000259" key="18">
    <source>
        <dbReference type="Pfam" id="PF14843"/>
    </source>
</evidence>
<dbReference type="InterPro" id="IPR006212">
    <property type="entry name" value="Furin_repeat"/>
</dbReference>
<dbReference type="Pfam" id="PF01030">
    <property type="entry name" value="Recep_L_domain"/>
    <property type="match status" value="2"/>
</dbReference>
<dbReference type="SUPFAM" id="SSF52058">
    <property type="entry name" value="L domain-like"/>
    <property type="match status" value="2"/>
</dbReference>
<dbReference type="GO" id="GO:0016020">
    <property type="term" value="C:membrane"/>
    <property type="evidence" value="ECO:0007669"/>
    <property type="project" value="UniProtKB-SubCell"/>
</dbReference>
<dbReference type="SMR" id="I6SZ00"/>
<evidence type="ECO:0000259" key="16">
    <source>
        <dbReference type="Pfam" id="PF00757"/>
    </source>
</evidence>
<keyword evidence="3" id="KW-0597">Phosphoprotein</keyword>
<dbReference type="InterPro" id="IPR032778">
    <property type="entry name" value="GF_recep_IV"/>
</dbReference>
<gene>
    <name evidence="19" type="primary">EGFR</name>
</gene>
<dbReference type="SUPFAM" id="SSF57184">
    <property type="entry name" value="Growth factor receptor domain"/>
    <property type="match status" value="3"/>
</dbReference>
<accession>I6SZ00</accession>
<dbReference type="InterPro" id="IPR009030">
    <property type="entry name" value="Growth_fac_rcpt_cys_sf"/>
</dbReference>
<keyword evidence="7" id="KW-0418">Kinase</keyword>
<keyword evidence="11" id="KW-0829">Tyrosine-protein kinase</keyword>
<evidence type="ECO:0000256" key="1">
    <source>
        <dbReference type="ARBA" id="ARBA00004479"/>
    </source>
</evidence>
<reference evidence="19" key="1">
    <citation type="submission" date="2012-04" db="EMBL/GenBank/DDBJ databases">
        <title>Molecular cloning and expression analysis of epidermal growth factor receptor (EGFR) from small abalone, Haliotis diversicolor.</title>
        <authorList>
            <person name="Bai R.Y."/>
            <person name="Ke C.H."/>
        </authorList>
    </citation>
    <scope>NUCLEOTIDE SEQUENCE</scope>
</reference>
<evidence type="ECO:0000256" key="12">
    <source>
        <dbReference type="ARBA" id="ARBA00023170"/>
    </source>
</evidence>
<comment type="catalytic activity">
    <reaction evidence="14">
        <text>L-tyrosyl-[protein] + ATP = O-phospho-L-tyrosyl-[protein] + ADP + H(+)</text>
        <dbReference type="Rhea" id="RHEA:10596"/>
        <dbReference type="Rhea" id="RHEA-COMP:10136"/>
        <dbReference type="Rhea" id="RHEA-COMP:20101"/>
        <dbReference type="ChEBI" id="CHEBI:15378"/>
        <dbReference type="ChEBI" id="CHEBI:30616"/>
        <dbReference type="ChEBI" id="CHEBI:46858"/>
        <dbReference type="ChEBI" id="CHEBI:61978"/>
        <dbReference type="ChEBI" id="CHEBI:456216"/>
        <dbReference type="EC" id="2.7.10.1"/>
    </reaction>
</comment>
<dbReference type="Pfam" id="PF14843">
    <property type="entry name" value="GF_recep_IV"/>
    <property type="match status" value="2"/>
</dbReference>
<feature type="domain" description="Receptor L-domain" evidence="17">
    <location>
        <begin position="59"/>
        <end position="177"/>
    </location>
</feature>
<evidence type="ECO:0000256" key="8">
    <source>
        <dbReference type="ARBA" id="ARBA00022840"/>
    </source>
</evidence>
<dbReference type="InterPro" id="IPR036941">
    <property type="entry name" value="Rcpt_L-dom_sf"/>
</dbReference>
<keyword evidence="12 19" id="KW-0675">Receptor</keyword>
<feature type="chain" id="PRO_5003705976" description="receptor protein-tyrosine kinase" evidence="15">
    <location>
        <begin position="24"/>
        <end position="790"/>
    </location>
</feature>
<dbReference type="GO" id="GO:0007169">
    <property type="term" value="P:cell surface receptor protein tyrosine kinase signaling pathway"/>
    <property type="evidence" value="ECO:0007669"/>
    <property type="project" value="UniProtKB-ARBA"/>
</dbReference>
<dbReference type="CDD" id="cd00064">
    <property type="entry name" value="FU"/>
    <property type="match status" value="3"/>
</dbReference>
<evidence type="ECO:0000256" key="6">
    <source>
        <dbReference type="ARBA" id="ARBA00022741"/>
    </source>
</evidence>
<dbReference type="AlphaFoldDB" id="I6SZ00"/>
<sequence>MARQIISALKILHYCAFFGVTVGLMDLANEQVCTGTSQGIVARGKASFRYQRYKDSYTNCTYVAGNLELVFLEDINEKYDFSFVKDIKEVTGYVLIVAVYASYIPLTNLRIIRGKTLFHYERQSYSLFVALNHFPNSSTIGLRELRFTSLSEILAGKVFFQNNNLLCYENTIDWEDINPQLKPPVTFMQDNNDYKRKCKECDESCYQPSTGQRHCWGSEKNMCQQLTSGEECHGSCEGRCFGKLQNQCCHKECAGACTGPKKTDCLACRNFNNDGACEPYCPTQHIYDPNLYKLVKNPNARFTYGSLCVSKCPEHLLEDLGACVRSCPDGSTAEGNKCVLCNGPCPKKCSGVEDNDWLHAHSFSNYTGCTTIEGNLRILKNTFDGDEHRDIPPMDPEDLKVLKSVREITGYVVIQTDHKNFTDLSFLSSLEVIHGRETNSKQSLSILMTPLKTLELSSLRSVKNGDIWIMANKDLCLADSVNWTGILHNPKQVAEVKRNRLQINCTRDGQVCSKECSSHGCWGVGANKCVSCRNKMLANKKLCVASCADIYNFYEEPPTNDSEIGICRPCNSQCAGSCTGPDNWECSSCRNFTVIDVEIQNISSKKNVCLDECPPNMYPGDNNVCQRCHPHCEQRCSGNMQTVGFGGCDTCVVGIANGSDIYCLPKDTISCPRGYYMSIEKSSATGPLAGKKLCRVCDKRCLTCDGPGVQYCTDCTYFRSEGLCVEHCPAFTYADNQTKECESCHQECRGGCNGPSSGNCQACNNLKIYIDEDGSMFNCTHECPAELPYM</sequence>
<dbReference type="InterPro" id="IPR006211">
    <property type="entry name" value="Furin-like_Cys-rich_dom"/>
</dbReference>
<evidence type="ECO:0000256" key="2">
    <source>
        <dbReference type="ARBA" id="ARBA00011902"/>
    </source>
</evidence>
<keyword evidence="4" id="KW-0808">Transferase</keyword>
<keyword evidence="6" id="KW-0547">Nucleotide-binding</keyword>
<keyword evidence="15" id="KW-0732">Signal</keyword>
<dbReference type="EMBL" id="JQ906780">
    <property type="protein sequence ID" value="AFM78688.1"/>
    <property type="molecule type" value="mRNA"/>
</dbReference>
<evidence type="ECO:0000259" key="17">
    <source>
        <dbReference type="Pfam" id="PF01030"/>
    </source>
</evidence>
<dbReference type="Gene3D" id="2.10.220.10">
    <property type="entry name" value="Hormone Receptor, Insulin-like Growth Factor Receptor 1, Chain A, domain 2"/>
    <property type="match status" value="5"/>
</dbReference>
<evidence type="ECO:0000256" key="15">
    <source>
        <dbReference type="SAM" id="SignalP"/>
    </source>
</evidence>
<feature type="domain" description="Growth factor receptor" evidence="18">
    <location>
        <begin position="511"/>
        <end position="642"/>
    </location>
</feature>
<proteinExistence type="evidence at transcript level"/>
<evidence type="ECO:0000256" key="11">
    <source>
        <dbReference type="ARBA" id="ARBA00023137"/>
    </source>
</evidence>
<evidence type="ECO:0000256" key="4">
    <source>
        <dbReference type="ARBA" id="ARBA00022679"/>
    </source>
</evidence>
<dbReference type="EC" id="2.7.10.1" evidence="2"/>
<dbReference type="GO" id="GO:0005524">
    <property type="term" value="F:ATP binding"/>
    <property type="evidence" value="ECO:0007669"/>
    <property type="project" value="UniProtKB-KW"/>
</dbReference>
<feature type="domain" description="Furin-like cysteine-rich" evidence="16">
    <location>
        <begin position="196"/>
        <end position="350"/>
    </location>
</feature>
<evidence type="ECO:0000313" key="19">
    <source>
        <dbReference type="EMBL" id="AFM78688.1"/>
    </source>
</evidence>
<dbReference type="Gene3D" id="3.80.20.20">
    <property type="entry name" value="Receptor L-domain"/>
    <property type="match status" value="2"/>
</dbReference>
<feature type="signal peptide" evidence="15">
    <location>
        <begin position="1"/>
        <end position="23"/>
    </location>
</feature>
<dbReference type="GO" id="GO:0004714">
    <property type="term" value="F:transmembrane receptor protein tyrosine kinase activity"/>
    <property type="evidence" value="ECO:0007669"/>
    <property type="project" value="UniProtKB-EC"/>
</dbReference>
<keyword evidence="5" id="KW-0812">Transmembrane</keyword>
<comment type="subcellular location">
    <subcellularLocation>
        <location evidence="1">Membrane</location>
        <topology evidence="1">Single-pass type I membrane protein</topology>
    </subcellularLocation>
</comment>
<evidence type="ECO:0000256" key="9">
    <source>
        <dbReference type="ARBA" id="ARBA00022989"/>
    </source>
</evidence>
<dbReference type="Pfam" id="PF00757">
    <property type="entry name" value="Furin-like"/>
    <property type="match status" value="1"/>
</dbReference>
<feature type="domain" description="Growth factor receptor" evidence="18">
    <location>
        <begin position="696"/>
        <end position="786"/>
    </location>
</feature>
<evidence type="ECO:0000256" key="5">
    <source>
        <dbReference type="ARBA" id="ARBA00022692"/>
    </source>
</evidence>
<organism evidence="19">
    <name type="scientific">Haliotis diversicolor</name>
    <name type="common">Abalone</name>
    <name type="synonym">Sulculus diversicolor</name>
    <dbReference type="NCBI Taxonomy" id="36095"/>
    <lineage>
        <taxon>Eukaryota</taxon>
        <taxon>Metazoa</taxon>
        <taxon>Spiralia</taxon>
        <taxon>Lophotrochozoa</taxon>
        <taxon>Mollusca</taxon>
        <taxon>Gastropoda</taxon>
        <taxon>Vetigastropoda</taxon>
        <taxon>Lepetellida</taxon>
        <taxon>Haliotoidea</taxon>
        <taxon>Haliotidae</taxon>
        <taxon>Haliotis</taxon>
    </lineage>
</organism>
<evidence type="ECO:0000256" key="7">
    <source>
        <dbReference type="ARBA" id="ARBA00022777"/>
    </source>
</evidence>
<protein>
    <recommendedName>
        <fullName evidence="2">receptor protein-tyrosine kinase</fullName>
        <ecNumber evidence="2">2.7.10.1</ecNumber>
    </recommendedName>
</protein>
<keyword evidence="9" id="KW-1133">Transmembrane helix</keyword>
<evidence type="ECO:0000256" key="3">
    <source>
        <dbReference type="ARBA" id="ARBA00022553"/>
    </source>
</evidence>
<evidence type="ECO:0000256" key="10">
    <source>
        <dbReference type="ARBA" id="ARBA00023136"/>
    </source>
</evidence>
<dbReference type="SMART" id="SM00261">
    <property type="entry name" value="FU"/>
    <property type="match status" value="6"/>
</dbReference>
<evidence type="ECO:0000256" key="13">
    <source>
        <dbReference type="ARBA" id="ARBA00023180"/>
    </source>
</evidence>
<keyword evidence="13" id="KW-0325">Glycoprotein</keyword>
<dbReference type="FunFam" id="2.10.220.10:FF:000001">
    <property type="entry name" value="Receptor protein-tyrosine kinase"/>
    <property type="match status" value="1"/>
</dbReference>
<keyword evidence="10" id="KW-0472">Membrane</keyword>
<dbReference type="InterPro" id="IPR000494">
    <property type="entry name" value="Rcpt_L-dom"/>
</dbReference>
<keyword evidence="8" id="KW-0067">ATP-binding</keyword>
<feature type="domain" description="Receptor L-domain" evidence="17">
    <location>
        <begin position="368"/>
        <end position="484"/>
    </location>
</feature>
<evidence type="ECO:0000256" key="14">
    <source>
        <dbReference type="ARBA" id="ARBA00051243"/>
    </source>
</evidence>
<name>I6SZ00_HALDV</name>